<dbReference type="GO" id="GO:0016787">
    <property type="term" value="F:hydrolase activity"/>
    <property type="evidence" value="ECO:0007669"/>
    <property type="project" value="UniProtKB-KW"/>
</dbReference>
<accession>A0A2T0R5F4</accession>
<gene>
    <name evidence="2" type="ORF">CLV37_104187</name>
</gene>
<dbReference type="SUPFAM" id="SSF63817">
    <property type="entry name" value="Sortase"/>
    <property type="match status" value="1"/>
</dbReference>
<name>A0A2T0R5F4_9ACTN</name>
<dbReference type="NCBIfam" id="NF033748">
    <property type="entry name" value="class_F_sortase"/>
    <property type="match status" value="1"/>
</dbReference>
<keyword evidence="3" id="KW-1185">Reference proteome</keyword>
<dbReference type="InterPro" id="IPR005754">
    <property type="entry name" value="Sortase"/>
</dbReference>
<dbReference type="Proteomes" id="UP000238083">
    <property type="component" value="Unassembled WGS sequence"/>
</dbReference>
<evidence type="ECO:0000313" key="3">
    <source>
        <dbReference type="Proteomes" id="UP000238083"/>
    </source>
</evidence>
<reference evidence="2 3" key="1">
    <citation type="submission" date="2018-03" db="EMBL/GenBank/DDBJ databases">
        <title>Genomic Encyclopedia of Archaeal and Bacterial Type Strains, Phase II (KMG-II): from individual species to whole genera.</title>
        <authorList>
            <person name="Goeker M."/>
        </authorList>
    </citation>
    <scope>NUCLEOTIDE SEQUENCE [LARGE SCALE GENOMIC DNA]</scope>
    <source>
        <strain evidence="2 3">DSM 19711</strain>
    </source>
</reference>
<dbReference type="AlphaFoldDB" id="A0A2T0R5F4"/>
<dbReference type="Gene3D" id="2.40.260.10">
    <property type="entry name" value="Sortase"/>
    <property type="match status" value="1"/>
</dbReference>
<sequence>MPAVGDPVRALDPAKVPVRLQVPSIGVDVPLIRLGTNPDGSLEVPADYQQVGWFTGSAAPGDTGPSVIAGHVDSKDGPAPFFRLRDLSVGARVVVTAADGADRSFTVDGVQQYPKDAFPTGAVYGPAPGPVLRLITCGGSFDRATGHYRDNVVVFAS</sequence>
<organism evidence="2 3">
    <name type="scientific">Kineococcus rhizosphaerae</name>
    <dbReference type="NCBI Taxonomy" id="559628"/>
    <lineage>
        <taxon>Bacteria</taxon>
        <taxon>Bacillati</taxon>
        <taxon>Actinomycetota</taxon>
        <taxon>Actinomycetes</taxon>
        <taxon>Kineosporiales</taxon>
        <taxon>Kineosporiaceae</taxon>
        <taxon>Kineococcus</taxon>
    </lineage>
</organism>
<comment type="caution">
    <text evidence="2">The sequence shown here is derived from an EMBL/GenBank/DDBJ whole genome shotgun (WGS) entry which is preliminary data.</text>
</comment>
<dbReference type="Pfam" id="PF04203">
    <property type="entry name" value="Sortase"/>
    <property type="match status" value="1"/>
</dbReference>
<proteinExistence type="predicted"/>
<evidence type="ECO:0000256" key="1">
    <source>
        <dbReference type="ARBA" id="ARBA00022801"/>
    </source>
</evidence>
<keyword evidence="1" id="KW-0378">Hydrolase</keyword>
<evidence type="ECO:0000313" key="2">
    <source>
        <dbReference type="EMBL" id="PRY15974.1"/>
    </source>
</evidence>
<dbReference type="CDD" id="cd05829">
    <property type="entry name" value="Sortase_F"/>
    <property type="match status" value="1"/>
</dbReference>
<dbReference type="InterPro" id="IPR023365">
    <property type="entry name" value="Sortase_dom-sf"/>
</dbReference>
<protein>
    <submittedName>
        <fullName evidence="2">Sortase family protein</fullName>
    </submittedName>
</protein>
<dbReference type="InterPro" id="IPR042001">
    <property type="entry name" value="Sortase_F"/>
</dbReference>
<dbReference type="RefSeq" id="WP_211298531.1">
    <property type="nucleotide sequence ID" value="NZ_PVZF01000004.1"/>
</dbReference>
<dbReference type="EMBL" id="PVZF01000004">
    <property type="protein sequence ID" value="PRY15974.1"/>
    <property type="molecule type" value="Genomic_DNA"/>
</dbReference>